<dbReference type="OrthoDB" id="2404656at2759"/>
<proteinExistence type="predicted"/>
<gene>
    <name evidence="1" type="primary">PARPA_07694.1 scaffold 30209</name>
</gene>
<name>A0A0B7N801_9FUNG</name>
<organism evidence="1 2">
    <name type="scientific">Parasitella parasitica</name>
    <dbReference type="NCBI Taxonomy" id="35722"/>
    <lineage>
        <taxon>Eukaryota</taxon>
        <taxon>Fungi</taxon>
        <taxon>Fungi incertae sedis</taxon>
        <taxon>Mucoromycota</taxon>
        <taxon>Mucoromycotina</taxon>
        <taxon>Mucoromycetes</taxon>
        <taxon>Mucorales</taxon>
        <taxon>Mucorineae</taxon>
        <taxon>Mucoraceae</taxon>
        <taxon>Parasitella</taxon>
    </lineage>
</organism>
<dbReference type="EMBL" id="LN730307">
    <property type="protein sequence ID" value="CEP13584.1"/>
    <property type="molecule type" value="Genomic_DNA"/>
</dbReference>
<sequence length="149" mass="16909">MEGSSSSITKKNIHHTLEYTVKALYSSIEILNAFVRRHAAASTSSLCTVLSFSLQCLCTTITLSTTKMDHTNIGSYIQSKVRHADVPNTFNDRETWMEVFERVAYQFTSLREQETIMQTIKKENSGIVLVKDTDRALHVLEEINDRPPP</sequence>
<evidence type="ECO:0000313" key="2">
    <source>
        <dbReference type="Proteomes" id="UP000054107"/>
    </source>
</evidence>
<protein>
    <submittedName>
        <fullName evidence="1">Uncharacterized protein</fullName>
    </submittedName>
</protein>
<dbReference type="Proteomes" id="UP000054107">
    <property type="component" value="Unassembled WGS sequence"/>
</dbReference>
<reference evidence="1 2" key="1">
    <citation type="submission" date="2014-09" db="EMBL/GenBank/DDBJ databases">
        <authorList>
            <person name="Ellenberger Sabrina"/>
        </authorList>
    </citation>
    <scope>NUCLEOTIDE SEQUENCE [LARGE SCALE GENOMIC DNA]</scope>
    <source>
        <strain evidence="1 2">CBS 412.66</strain>
    </source>
</reference>
<accession>A0A0B7N801</accession>
<keyword evidence="2" id="KW-1185">Reference proteome</keyword>
<evidence type="ECO:0000313" key="1">
    <source>
        <dbReference type="EMBL" id="CEP13584.1"/>
    </source>
</evidence>
<dbReference type="AlphaFoldDB" id="A0A0B7N801"/>